<dbReference type="GO" id="GO:0031071">
    <property type="term" value="F:cysteine desulfurase activity"/>
    <property type="evidence" value="ECO:0007669"/>
    <property type="project" value="UniProtKB-EC"/>
</dbReference>
<dbReference type="InterPro" id="IPR015421">
    <property type="entry name" value="PyrdxlP-dep_Trfase_major"/>
</dbReference>
<dbReference type="Gene3D" id="3.40.640.10">
    <property type="entry name" value="Type I PLP-dependent aspartate aminotransferase-like (Major domain)"/>
    <property type="match status" value="1"/>
</dbReference>
<keyword evidence="7" id="KW-0408">Iron</keyword>
<evidence type="ECO:0000256" key="9">
    <source>
        <dbReference type="ARBA" id="ARBA00050776"/>
    </source>
</evidence>
<dbReference type="GO" id="GO:0046872">
    <property type="term" value="F:metal ion binding"/>
    <property type="evidence" value="ECO:0007669"/>
    <property type="project" value="UniProtKB-KW"/>
</dbReference>
<dbReference type="AlphaFoldDB" id="A0P632"/>
<evidence type="ECO:0000256" key="10">
    <source>
        <dbReference type="RuleBase" id="RU004504"/>
    </source>
</evidence>
<keyword evidence="4 12" id="KW-0808">Transferase</keyword>
<feature type="domain" description="Aminotransferase class V" evidence="11">
    <location>
        <begin position="2"/>
        <end position="360"/>
    </location>
</feature>
<dbReference type="Gene3D" id="3.90.1150.10">
    <property type="entry name" value="Aspartate Aminotransferase, domain 1"/>
    <property type="match status" value="1"/>
</dbReference>
<protein>
    <recommendedName>
        <fullName evidence="3">cysteine desulfurase</fullName>
        <ecNumber evidence="3">2.8.1.7</ecNumber>
    </recommendedName>
</protein>
<comment type="similarity">
    <text evidence="2">Belongs to the class-V pyridoxal-phosphate-dependent aminotransferase family. NifS/IscS subfamily.</text>
</comment>
<keyword evidence="12" id="KW-0032">Aminotransferase</keyword>
<evidence type="ECO:0000256" key="4">
    <source>
        <dbReference type="ARBA" id="ARBA00022679"/>
    </source>
</evidence>
<comment type="caution">
    <text evidence="12">The sequence shown here is derived from an EMBL/GenBank/DDBJ whole genome shotgun (WGS) entry which is preliminary data.</text>
</comment>
<dbReference type="PIRSF" id="PIRSF005572">
    <property type="entry name" value="NifS"/>
    <property type="match status" value="1"/>
</dbReference>
<dbReference type="PANTHER" id="PTHR11601">
    <property type="entry name" value="CYSTEINE DESULFURYLASE FAMILY MEMBER"/>
    <property type="match status" value="1"/>
</dbReference>
<evidence type="ECO:0000256" key="5">
    <source>
        <dbReference type="ARBA" id="ARBA00022723"/>
    </source>
</evidence>
<organism evidence="12 13">
    <name type="scientific">Methylophilales bacterium HTCC2181</name>
    <dbReference type="NCBI Taxonomy" id="383631"/>
    <lineage>
        <taxon>Bacteria</taxon>
        <taxon>Pseudomonadati</taxon>
        <taxon>Pseudomonadota</taxon>
        <taxon>Betaproteobacteria</taxon>
        <taxon>Nitrosomonadales</taxon>
        <taxon>OM43 clade</taxon>
    </lineage>
</organism>
<evidence type="ECO:0000256" key="2">
    <source>
        <dbReference type="ARBA" id="ARBA00006490"/>
    </source>
</evidence>
<dbReference type="OrthoDB" id="9808002at2"/>
<dbReference type="PANTHER" id="PTHR11601:SF34">
    <property type="entry name" value="CYSTEINE DESULFURASE"/>
    <property type="match status" value="1"/>
</dbReference>
<evidence type="ECO:0000313" key="12">
    <source>
        <dbReference type="EMBL" id="EAV46992.1"/>
    </source>
</evidence>
<evidence type="ECO:0000256" key="8">
    <source>
        <dbReference type="ARBA" id="ARBA00023014"/>
    </source>
</evidence>
<dbReference type="InterPro" id="IPR000192">
    <property type="entry name" value="Aminotrans_V_dom"/>
</dbReference>
<keyword evidence="13" id="KW-1185">Reference proteome</keyword>
<evidence type="ECO:0000256" key="6">
    <source>
        <dbReference type="ARBA" id="ARBA00022898"/>
    </source>
</evidence>
<evidence type="ECO:0000259" key="11">
    <source>
        <dbReference type="Pfam" id="PF00266"/>
    </source>
</evidence>
<keyword evidence="8" id="KW-0411">Iron-sulfur</keyword>
<dbReference type="InterPro" id="IPR015422">
    <property type="entry name" value="PyrdxlP-dep_Trfase_small"/>
</dbReference>
<dbReference type="Proteomes" id="UP000054262">
    <property type="component" value="Unassembled WGS sequence"/>
</dbReference>
<keyword evidence="5" id="KW-0479">Metal-binding</keyword>
<proteinExistence type="inferred from homology"/>
<reference evidence="12 13" key="1">
    <citation type="submission" date="2006-11" db="EMBL/GenBank/DDBJ databases">
        <authorList>
            <person name="Giovannoni S."/>
            <person name="Vergin K."/>
            <person name="Ferriera S."/>
            <person name="Johnson J."/>
            <person name="Kravitz S."/>
            <person name="Beeson K."/>
            <person name="Sutton G."/>
            <person name="Rogers Y.-H."/>
            <person name="Friedman R."/>
            <person name="Frazier M."/>
            <person name="Venter J.C."/>
        </authorList>
    </citation>
    <scope>NUCLEOTIDE SEQUENCE [LARGE SCALE GENOMIC DNA]</scope>
    <source>
        <strain evidence="12 13">HTCC2181</strain>
    </source>
</reference>
<gene>
    <name evidence="12" type="ORF">MB2181_02925</name>
</gene>
<evidence type="ECO:0000256" key="3">
    <source>
        <dbReference type="ARBA" id="ARBA00012239"/>
    </source>
</evidence>
<evidence type="ECO:0000313" key="13">
    <source>
        <dbReference type="Proteomes" id="UP000054262"/>
    </source>
</evidence>
<dbReference type="EC" id="2.8.1.7" evidence="3"/>
<evidence type="ECO:0000256" key="1">
    <source>
        <dbReference type="ARBA" id="ARBA00001933"/>
    </source>
</evidence>
<keyword evidence="6" id="KW-0663">Pyridoxal phosphate</keyword>
<comment type="catalytic activity">
    <reaction evidence="9">
        <text>(sulfur carrier)-H + L-cysteine = (sulfur carrier)-SH + L-alanine</text>
        <dbReference type="Rhea" id="RHEA:43892"/>
        <dbReference type="Rhea" id="RHEA-COMP:14737"/>
        <dbReference type="Rhea" id="RHEA-COMP:14739"/>
        <dbReference type="ChEBI" id="CHEBI:29917"/>
        <dbReference type="ChEBI" id="CHEBI:35235"/>
        <dbReference type="ChEBI" id="CHEBI:57972"/>
        <dbReference type="ChEBI" id="CHEBI:64428"/>
        <dbReference type="EC" id="2.8.1.7"/>
    </reaction>
</comment>
<dbReference type="GO" id="GO:0051536">
    <property type="term" value="F:iron-sulfur cluster binding"/>
    <property type="evidence" value="ECO:0007669"/>
    <property type="project" value="UniProtKB-KW"/>
</dbReference>
<dbReference type="PROSITE" id="PS00595">
    <property type="entry name" value="AA_TRANSFER_CLASS_5"/>
    <property type="match status" value="1"/>
</dbReference>
<accession>A0P632</accession>
<dbReference type="Pfam" id="PF00266">
    <property type="entry name" value="Aminotran_5"/>
    <property type="match status" value="1"/>
</dbReference>
<dbReference type="SUPFAM" id="SSF53383">
    <property type="entry name" value="PLP-dependent transferases"/>
    <property type="match status" value="1"/>
</dbReference>
<dbReference type="InterPro" id="IPR020578">
    <property type="entry name" value="Aminotrans_V_PyrdxlP_BS"/>
</dbReference>
<evidence type="ECO:0000256" key="7">
    <source>
        <dbReference type="ARBA" id="ARBA00023004"/>
    </source>
</evidence>
<sequence>MIYLDNNATTAIHPEVLKEMMPFFTEQHGNPTSNHRFGRRAHTAIEEAREKVAYAVNAHPSQIVFTASGTESNNTIINGIAEGYSDSIFAYSAIEHPCISKPIEALKKRGFSSIEVSVDQNGLVNMESLNDGLSDKPTFISVMMANNETGVIQNMSEIVHWAKKNKAIVHTDAVQALGKINVDFEALNVDALTISSHKIYGPQGVAALVVNNKIDVVPFIKGGGQEKGLRSGTENLAGIIGFGKACERAAGNAVIFREKIKPLQAHLEKHLASMGAVVFGDQTERLPNTSFFAFPRLDGVTLLTALDKKGFAIASGSACSSNSNEPSHVLLAMGIDKDLAQGAIRVSMGVDVTMEQIKEFIVVLKSEVARLKQLAAMAA</sequence>
<name>A0P632_9PROT</name>
<dbReference type="Gene3D" id="1.10.260.50">
    <property type="match status" value="1"/>
</dbReference>
<dbReference type="InterPro" id="IPR015424">
    <property type="entry name" value="PyrdxlP-dep_Trfase"/>
</dbReference>
<dbReference type="InterPro" id="IPR016454">
    <property type="entry name" value="Cysteine_dSase"/>
</dbReference>
<comment type="cofactor">
    <cofactor evidence="1 10">
        <name>pyridoxal 5'-phosphate</name>
        <dbReference type="ChEBI" id="CHEBI:597326"/>
    </cofactor>
</comment>
<dbReference type="GO" id="GO:0008483">
    <property type="term" value="F:transaminase activity"/>
    <property type="evidence" value="ECO:0007669"/>
    <property type="project" value="UniProtKB-KW"/>
</dbReference>
<dbReference type="EMBL" id="AAUX01000001">
    <property type="protein sequence ID" value="EAV46992.1"/>
    <property type="molecule type" value="Genomic_DNA"/>
</dbReference>